<reference evidence="2 3" key="1">
    <citation type="submission" date="2015-09" db="EMBL/GenBank/DDBJ databases">
        <authorList>
            <consortium name="Pathogen Informatics"/>
        </authorList>
    </citation>
    <scope>NUCLEOTIDE SEQUENCE [LARGE SCALE GENOMIC DNA]</scope>
    <source>
        <strain evidence="2 3">2789STDY5834946</strain>
    </source>
</reference>
<keyword evidence="1" id="KW-0812">Transmembrane</keyword>
<sequence length="77" mass="9339">MDNRGYSNIGRNKLDRHDEKICHNFDSVLLLWSELSICIRNMGIWFYIPLFFFVFGFFVEIRKVHMGCVYKKVRNFI</sequence>
<keyword evidence="1" id="KW-1133">Transmembrane helix</keyword>
<gene>
    <name evidence="2" type="ORF">ERS852558_02355</name>
</gene>
<feature type="transmembrane region" description="Helical" evidence="1">
    <location>
        <begin position="44"/>
        <end position="61"/>
    </location>
</feature>
<evidence type="ECO:0000313" key="2">
    <source>
        <dbReference type="EMBL" id="CUQ26266.1"/>
    </source>
</evidence>
<proteinExistence type="predicted"/>
<evidence type="ECO:0000313" key="3">
    <source>
        <dbReference type="Proteomes" id="UP000095725"/>
    </source>
</evidence>
<accession>A0A174UY72</accession>
<evidence type="ECO:0000256" key="1">
    <source>
        <dbReference type="SAM" id="Phobius"/>
    </source>
</evidence>
<keyword evidence="1" id="KW-0472">Membrane</keyword>
<organism evidence="2 3">
    <name type="scientific">Bacteroides caccae</name>
    <dbReference type="NCBI Taxonomy" id="47678"/>
    <lineage>
        <taxon>Bacteria</taxon>
        <taxon>Pseudomonadati</taxon>
        <taxon>Bacteroidota</taxon>
        <taxon>Bacteroidia</taxon>
        <taxon>Bacteroidales</taxon>
        <taxon>Bacteroidaceae</taxon>
        <taxon>Bacteroides</taxon>
    </lineage>
</organism>
<dbReference type="EMBL" id="CZBL01000009">
    <property type="protein sequence ID" value="CUQ26266.1"/>
    <property type="molecule type" value="Genomic_DNA"/>
</dbReference>
<dbReference type="Proteomes" id="UP000095725">
    <property type="component" value="Unassembled WGS sequence"/>
</dbReference>
<evidence type="ECO:0008006" key="4">
    <source>
        <dbReference type="Google" id="ProtNLM"/>
    </source>
</evidence>
<dbReference type="AlphaFoldDB" id="A0A174UY72"/>
<name>A0A174UY72_9BACE</name>
<protein>
    <recommendedName>
        <fullName evidence="4">Transmembrane protein</fullName>
    </recommendedName>
</protein>